<reference evidence="11 12" key="1">
    <citation type="submission" date="2019-12" db="EMBL/GenBank/DDBJ databases">
        <title>Chromosome-level assembly of the Caenorhabditis remanei genome.</title>
        <authorList>
            <person name="Teterina A.A."/>
            <person name="Willis J.H."/>
            <person name="Phillips P.C."/>
        </authorList>
    </citation>
    <scope>NUCLEOTIDE SEQUENCE [LARGE SCALE GENOMIC DNA]</scope>
    <source>
        <strain evidence="11 12">PX506</strain>
        <tissue evidence="11">Whole organism</tissue>
    </source>
</reference>
<evidence type="ECO:0000256" key="2">
    <source>
        <dbReference type="ARBA" id="ARBA00022603"/>
    </source>
</evidence>
<feature type="domain" description="SET" evidence="9">
    <location>
        <begin position="598"/>
        <end position="714"/>
    </location>
</feature>
<dbReference type="InterPro" id="IPR045318">
    <property type="entry name" value="EZH1/2-like"/>
</dbReference>
<dbReference type="PROSITE" id="PS51633">
    <property type="entry name" value="CXC"/>
    <property type="match status" value="1"/>
</dbReference>
<dbReference type="GO" id="GO:0140951">
    <property type="term" value="F:histone H3K27 trimethyltransferase activity"/>
    <property type="evidence" value="ECO:0007669"/>
    <property type="project" value="UniProtKB-EC"/>
</dbReference>
<dbReference type="InterPro" id="IPR046341">
    <property type="entry name" value="SET_dom_sf"/>
</dbReference>
<dbReference type="RefSeq" id="XP_003093025.2">
    <property type="nucleotide sequence ID" value="XM_003092977.2"/>
</dbReference>
<dbReference type="GO" id="GO:0003682">
    <property type="term" value="F:chromatin binding"/>
    <property type="evidence" value="ECO:0007669"/>
    <property type="project" value="TreeGrafter"/>
</dbReference>
<dbReference type="GO" id="GO:0031507">
    <property type="term" value="P:heterochromatin formation"/>
    <property type="evidence" value="ECO:0007669"/>
    <property type="project" value="TreeGrafter"/>
</dbReference>
<dbReference type="EMBL" id="WUAV01000006">
    <property type="protein sequence ID" value="KAF1749518.1"/>
    <property type="molecule type" value="Genomic_DNA"/>
</dbReference>
<dbReference type="InterPro" id="IPR041355">
    <property type="entry name" value="Pre-SET_CXC"/>
</dbReference>
<evidence type="ECO:0000256" key="6">
    <source>
        <dbReference type="ARBA" id="ARBA00023163"/>
    </source>
</evidence>
<name>A0A6A5G3F0_CAERE</name>
<dbReference type="GO" id="GO:0032259">
    <property type="term" value="P:methylation"/>
    <property type="evidence" value="ECO:0007669"/>
    <property type="project" value="UniProtKB-KW"/>
</dbReference>
<evidence type="ECO:0000256" key="8">
    <source>
        <dbReference type="SAM" id="MobiDB-lite"/>
    </source>
</evidence>
<dbReference type="CTD" id="9801438"/>
<dbReference type="Pfam" id="PF18264">
    <property type="entry name" value="preSET_CXC"/>
    <property type="match status" value="1"/>
</dbReference>
<accession>A0A6A5G3F0</accession>
<evidence type="ECO:0000313" key="11">
    <source>
        <dbReference type="EMBL" id="KAF1749518.1"/>
    </source>
</evidence>
<sequence length="756" mass="87032">MSSDKGHCKIQKIWSDSEKPAKELHRQYVLLEKFVQDAYKEEFREYENKVKPEIKAFLDEWTTGPTPINYYRTNLIERVGPIPELEINEFESPKGVKEGRISWIKPDCDWDGVVHKNELVPTGRIDIGKKYPRMLHWVHITQSIVAKDQLRLTHMPFFENGMDDSQEYEKFAKLFTDGIHGFTKNWKYINDYLLYKVMRRVLEYGYTANVDVFYYTFYRLWPNKFSQRQYSEVFPKLCARYAEEGFDWQSLEPWKPKPEGMYGLNPYMEKPAENVQNPTCFACLEYLCPVHGLRLQIAPEIPGGDIAEVFLPLPGPNQSAVTCGGDCWKTIDPEEIMAKLTPDEEEIEDRRVKIYLDKGKLMEMSIPEGSMIATLYMYDKSGQSFCQFVHENLHGKTDDSDKIRTCRDAYSLIMGLAEYVTDRRIQMGQTQPMRPYKERYNAFRNIQMRNHQQATKAREAALQERANSEGKTLQQVRKEEEREFMRKHGRAMNEKVMICSTRPFVPCRHEGTCKDDPDCSCQENGVCSHLCKCSIDCPQRFPGCICAPGTCRNQHCACFRANWECNPNTCKNCNCETIDGTGDEVICGNFPLTRMVQKRLYVAPSRISGFGLFLMENVEKDDLVVEYVGEKISDEETERRGAIYDTFKCSYILGLGSGGAIDAFKVGNLSRFANNNSVNPTLYAKAKIVNGEHRIGFYAIDALKAFTELTFNYDYHKEHAATVSSTIGKKGRRSSKPSTSSRPSTSLAMDYSDFDM</sequence>
<dbReference type="InterPro" id="IPR026489">
    <property type="entry name" value="CXC_dom"/>
</dbReference>
<keyword evidence="5" id="KW-0805">Transcription regulation</keyword>
<keyword evidence="2" id="KW-0489">Methyltransferase</keyword>
<dbReference type="EC" id="2.1.1.356" evidence="1"/>
<dbReference type="Proteomes" id="UP000483820">
    <property type="component" value="Chromosome X"/>
</dbReference>
<dbReference type="PANTHER" id="PTHR45747:SF4">
    <property type="entry name" value="HISTONE-LYSINE N-METHYLTRANSFERASE E(Z)"/>
    <property type="match status" value="1"/>
</dbReference>
<evidence type="ECO:0000259" key="10">
    <source>
        <dbReference type="PROSITE" id="PS51633"/>
    </source>
</evidence>
<evidence type="ECO:0000256" key="1">
    <source>
        <dbReference type="ARBA" id="ARBA00012186"/>
    </source>
</evidence>
<evidence type="ECO:0000256" key="5">
    <source>
        <dbReference type="ARBA" id="ARBA00023015"/>
    </source>
</evidence>
<dbReference type="SUPFAM" id="SSF82199">
    <property type="entry name" value="SET domain"/>
    <property type="match status" value="1"/>
</dbReference>
<keyword evidence="4" id="KW-0949">S-adenosyl-L-methionine</keyword>
<feature type="compositionally biased region" description="Low complexity" evidence="8">
    <location>
        <begin position="736"/>
        <end position="746"/>
    </location>
</feature>
<dbReference type="Pfam" id="PF00856">
    <property type="entry name" value="SET"/>
    <property type="match status" value="1"/>
</dbReference>
<keyword evidence="3" id="KW-0808">Transferase</keyword>
<keyword evidence="6" id="KW-0804">Transcription</keyword>
<dbReference type="KEGG" id="crq:GCK72_025986"/>
<dbReference type="Gene3D" id="2.170.270.10">
    <property type="entry name" value="SET domain"/>
    <property type="match status" value="1"/>
</dbReference>
<comment type="catalytic activity">
    <reaction evidence="7">
        <text>L-lysyl(27)-[histone H3] + 3 S-adenosyl-L-methionine = N(6),N(6),N(6)-trimethyl-L-lysyl(27)-[histone H3] + 3 S-adenosyl-L-homocysteine + 3 H(+)</text>
        <dbReference type="Rhea" id="RHEA:60292"/>
        <dbReference type="Rhea" id="RHEA-COMP:15535"/>
        <dbReference type="Rhea" id="RHEA-COMP:15548"/>
        <dbReference type="ChEBI" id="CHEBI:15378"/>
        <dbReference type="ChEBI" id="CHEBI:29969"/>
        <dbReference type="ChEBI" id="CHEBI:57856"/>
        <dbReference type="ChEBI" id="CHEBI:59789"/>
        <dbReference type="ChEBI" id="CHEBI:61961"/>
        <dbReference type="EC" id="2.1.1.356"/>
    </reaction>
</comment>
<organism evidence="11 12">
    <name type="scientific">Caenorhabditis remanei</name>
    <name type="common">Caenorhabditis vulgaris</name>
    <dbReference type="NCBI Taxonomy" id="31234"/>
    <lineage>
        <taxon>Eukaryota</taxon>
        <taxon>Metazoa</taxon>
        <taxon>Ecdysozoa</taxon>
        <taxon>Nematoda</taxon>
        <taxon>Chromadorea</taxon>
        <taxon>Rhabditida</taxon>
        <taxon>Rhabditina</taxon>
        <taxon>Rhabditomorpha</taxon>
        <taxon>Rhabditoidea</taxon>
        <taxon>Rhabditidae</taxon>
        <taxon>Peloderinae</taxon>
        <taxon>Caenorhabditis</taxon>
    </lineage>
</organism>
<evidence type="ECO:0000259" key="9">
    <source>
        <dbReference type="PROSITE" id="PS50280"/>
    </source>
</evidence>
<comment type="caution">
    <text evidence="11">The sequence shown here is derived from an EMBL/GenBank/DDBJ whole genome shotgun (WGS) entry which is preliminary data.</text>
</comment>
<gene>
    <name evidence="11" type="ORF">GCK72_025986</name>
</gene>
<dbReference type="SMART" id="SM00317">
    <property type="entry name" value="SET"/>
    <property type="match status" value="1"/>
</dbReference>
<dbReference type="PANTHER" id="PTHR45747">
    <property type="entry name" value="HISTONE-LYSINE N-METHYLTRANSFERASE E(Z)"/>
    <property type="match status" value="1"/>
</dbReference>
<dbReference type="PROSITE" id="PS50280">
    <property type="entry name" value="SET"/>
    <property type="match status" value="1"/>
</dbReference>
<evidence type="ECO:0000256" key="4">
    <source>
        <dbReference type="ARBA" id="ARBA00022691"/>
    </source>
</evidence>
<evidence type="ECO:0000313" key="12">
    <source>
        <dbReference type="Proteomes" id="UP000483820"/>
    </source>
</evidence>
<protein>
    <recommendedName>
        <fullName evidence="1">[histone H3]-lysine(27) N-trimethyltransferase</fullName>
        <ecNumber evidence="1">2.1.1.356</ecNumber>
    </recommendedName>
</protein>
<evidence type="ECO:0000256" key="7">
    <source>
        <dbReference type="ARBA" id="ARBA00048568"/>
    </source>
</evidence>
<dbReference type="InterPro" id="IPR001214">
    <property type="entry name" value="SET_dom"/>
</dbReference>
<feature type="region of interest" description="Disordered" evidence="8">
    <location>
        <begin position="724"/>
        <end position="756"/>
    </location>
</feature>
<evidence type="ECO:0000256" key="3">
    <source>
        <dbReference type="ARBA" id="ARBA00022679"/>
    </source>
</evidence>
<dbReference type="GeneID" id="9801438"/>
<dbReference type="GO" id="GO:0035098">
    <property type="term" value="C:ESC/E(Z) complex"/>
    <property type="evidence" value="ECO:0007669"/>
    <property type="project" value="TreeGrafter"/>
</dbReference>
<dbReference type="AlphaFoldDB" id="A0A6A5G3F0"/>
<feature type="domain" description="CXC" evidence="10">
    <location>
        <begin position="481"/>
        <end position="591"/>
    </location>
</feature>
<proteinExistence type="predicted"/>